<gene>
    <name evidence="2" type="ORF">D1781_16570</name>
</gene>
<sequence length="386" mass="39210">MPATRLPQLLAGSVAAAVLVVGAAVPAQADAAQVVVSATAPVVSLPIGDGWLDTESLTIAAAAAATASVAVQRAGDAPIVVADAVALPAGATVVRVPTTALAAGDWTATVTTTDGASAAATFRVQRLVAAITGLSVRRSLPTVYPVRDGYRDAVVFTVRPTVAGPRSARVTGTARLARAGRTAKSWTLHAGDNRLTWNGRTSRGVQPGRYTLTVAARGPQGAARTVRSSVVVSPKRLVTRTATTTRTAAAVLTRWQSYDGTGDAGQCGSLIDDVLCRTGTAVDGAPYAAVVGGSVSVPKAVRAATALGRPELRVAVQASRLDGRATLAYGVGSGHTTRTAARGTTTGKTIRWSGNPASASVFVGVGDATSIALHRFVLTFRYRALV</sequence>
<dbReference type="EMBL" id="QXTG01000003">
    <property type="protein sequence ID" value="RIX26542.1"/>
    <property type="molecule type" value="Genomic_DNA"/>
</dbReference>
<evidence type="ECO:0000256" key="1">
    <source>
        <dbReference type="SAM" id="SignalP"/>
    </source>
</evidence>
<keyword evidence="1" id="KW-0732">Signal</keyword>
<evidence type="ECO:0008006" key="4">
    <source>
        <dbReference type="Google" id="ProtNLM"/>
    </source>
</evidence>
<protein>
    <recommendedName>
        <fullName evidence="4">Bacterial Ig-like domain-containing protein</fullName>
    </recommendedName>
</protein>
<feature type="chain" id="PRO_5017213399" description="Bacterial Ig-like domain-containing protein" evidence="1">
    <location>
        <begin position="32"/>
        <end position="386"/>
    </location>
</feature>
<dbReference type="OrthoDB" id="5138951at2"/>
<evidence type="ECO:0000313" key="2">
    <source>
        <dbReference type="EMBL" id="RIX26542.1"/>
    </source>
</evidence>
<evidence type="ECO:0000313" key="3">
    <source>
        <dbReference type="Proteomes" id="UP000265742"/>
    </source>
</evidence>
<organism evidence="2 3">
    <name type="scientific">Amnibacterium setariae</name>
    <dbReference type="NCBI Taxonomy" id="2306585"/>
    <lineage>
        <taxon>Bacteria</taxon>
        <taxon>Bacillati</taxon>
        <taxon>Actinomycetota</taxon>
        <taxon>Actinomycetes</taxon>
        <taxon>Micrococcales</taxon>
        <taxon>Microbacteriaceae</taxon>
        <taxon>Amnibacterium</taxon>
    </lineage>
</organism>
<dbReference type="AlphaFoldDB" id="A0A3A1TTE0"/>
<feature type="signal peptide" evidence="1">
    <location>
        <begin position="1"/>
        <end position="31"/>
    </location>
</feature>
<reference evidence="3" key="1">
    <citation type="submission" date="2018-09" db="EMBL/GenBank/DDBJ databases">
        <authorList>
            <person name="Kim I."/>
        </authorList>
    </citation>
    <scope>NUCLEOTIDE SEQUENCE [LARGE SCALE GENOMIC DNA]</scope>
    <source>
        <strain evidence="3">DD4a</strain>
    </source>
</reference>
<keyword evidence="3" id="KW-1185">Reference proteome</keyword>
<accession>A0A3A1TTE0</accession>
<name>A0A3A1TTE0_9MICO</name>
<proteinExistence type="predicted"/>
<comment type="caution">
    <text evidence="2">The sequence shown here is derived from an EMBL/GenBank/DDBJ whole genome shotgun (WGS) entry which is preliminary data.</text>
</comment>
<dbReference type="RefSeq" id="WP_119483617.1">
    <property type="nucleotide sequence ID" value="NZ_QXTG01000003.1"/>
</dbReference>
<dbReference type="Proteomes" id="UP000265742">
    <property type="component" value="Unassembled WGS sequence"/>
</dbReference>